<dbReference type="EMBL" id="CP031194">
    <property type="protein sequence ID" value="AXG77558.1"/>
    <property type="molecule type" value="Genomic_DNA"/>
</dbReference>
<dbReference type="Proteomes" id="UP000253868">
    <property type="component" value="Chromosome"/>
</dbReference>
<dbReference type="AlphaFoldDB" id="A0A345HLI4"/>
<dbReference type="Pfam" id="PF09684">
    <property type="entry name" value="Tail_P2_I"/>
    <property type="match status" value="1"/>
</dbReference>
<dbReference type="InterPro" id="IPR011748">
    <property type="entry name" value="Unchr_phage_tail-like"/>
</dbReference>
<sequence>MSAYGSTGGSGNGGYGKGGYGNGGSGSGNARGQVSASRRGSIDGLGSSAPLGVMLPAVFADDDLAQRFVAGLDEVLAPLHNVLDCLDAYFKPSLAPADFTRWLGDWVGAGTEGPDTAGYAVGSGGPDLAKSPLAAPGTGHPDDTEATVAMRAAVTAAVRLHRIRGTRRGLAEAVRLAFGVEPEITESGAATWDARPLGPVPGEARPRLHVTVRLPDPGPAAEHRLDRLVAAARPAHMPYTVQVTAAERTSDR</sequence>
<protein>
    <submittedName>
        <fullName evidence="1">Phage tail protein</fullName>
    </submittedName>
</protein>
<accession>A0A345HLI4</accession>
<dbReference type="NCBIfam" id="TIGR02242">
    <property type="entry name" value="tail_TIGR02242"/>
    <property type="match status" value="1"/>
</dbReference>
<reference evidence="2" key="1">
    <citation type="submission" date="2018-07" db="EMBL/GenBank/DDBJ databases">
        <authorList>
            <person name="Zhao J."/>
        </authorList>
    </citation>
    <scope>NUCLEOTIDE SEQUENCE [LARGE SCALE GENOMIC DNA]</scope>
    <source>
        <strain evidence="2">GSSD-12</strain>
    </source>
</reference>
<name>A0A345HLI4_9ACTN</name>
<dbReference type="OrthoDB" id="370073at2"/>
<proteinExistence type="predicted"/>
<dbReference type="InterPro" id="IPR006521">
    <property type="entry name" value="Tail_protein_I"/>
</dbReference>
<dbReference type="KEGG" id="spad:DVK44_07450"/>
<keyword evidence="2" id="KW-1185">Reference proteome</keyword>
<organism evidence="1 2">
    <name type="scientific">Streptomyces paludis</name>
    <dbReference type="NCBI Taxonomy" id="2282738"/>
    <lineage>
        <taxon>Bacteria</taxon>
        <taxon>Bacillati</taxon>
        <taxon>Actinomycetota</taxon>
        <taxon>Actinomycetes</taxon>
        <taxon>Kitasatosporales</taxon>
        <taxon>Streptomycetaceae</taxon>
        <taxon>Streptomyces</taxon>
    </lineage>
</organism>
<gene>
    <name evidence="1" type="ORF">DVK44_07450</name>
</gene>
<evidence type="ECO:0000313" key="1">
    <source>
        <dbReference type="EMBL" id="AXG77558.1"/>
    </source>
</evidence>
<evidence type="ECO:0000313" key="2">
    <source>
        <dbReference type="Proteomes" id="UP000253868"/>
    </source>
</evidence>